<sequence length="442" mass="47142">MPVTFGHDGLIIPKSLTADALMQMNQMSFFAKASNGGFGEGAFEYGATVQFRRVQIMEAEDYDPRSGDAARTDDPGYVLGDIVLNHLLTTGVQRYSSDYRGDKYIEDVSPQLAFALTKKFDNALYSQFRTPTHASTGAVQYGVGMPLRIVANDTNGTLTHFTQDLLINAAASLEEEDVPPGELYAALATRAKSAYIGEQTPVDAGYVYGQLGVSELVQRNLPNGQLVPRQGFMVGGTNVIGRNGSQAAVTDLDTASSNQASLAIASVAVNTQFTKADAYVIDGGSATLLGAIDLTLTATALQDIAVGQIARLGADNGTTKAYGIVLRVSGLVVTLVPYAPDGIQLSTADISTTSDKFSIPKINSVNVGYKSNALVFDTRQMEAPPDQSGGRMAGAQDENSGLLLQYWEGSYDVNRFKSYTLATLMFGSKFTDYRCGCFMLSA</sequence>
<name>A0A2T1E0D2_9CYAN</name>
<gene>
    <name evidence="1" type="ORF">C7B82_20555</name>
</gene>
<accession>A0A2T1E0D2</accession>
<dbReference type="AlphaFoldDB" id="A0A2T1E0D2"/>
<keyword evidence="2" id="KW-1185">Reference proteome</keyword>
<evidence type="ECO:0000313" key="2">
    <source>
        <dbReference type="Proteomes" id="UP000239576"/>
    </source>
</evidence>
<reference evidence="2" key="1">
    <citation type="submission" date="2018-02" db="EMBL/GenBank/DDBJ databases">
        <authorList>
            <person name="Moore K."/>
            <person name="Momper L."/>
        </authorList>
    </citation>
    <scope>NUCLEOTIDE SEQUENCE [LARGE SCALE GENOMIC DNA]</scope>
    <source>
        <strain evidence="2">ULC18</strain>
    </source>
</reference>
<protein>
    <submittedName>
        <fullName evidence="1">Uncharacterized protein</fullName>
    </submittedName>
</protein>
<evidence type="ECO:0000313" key="1">
    <source>
        <dbReference type="EMBL" id="PSB26213.1"/>
    </source>
</evidence>
<organism evidence="1 2">
    <name type="scientific">Stenomitos frigidus ULC18</name>
    <dbReference type="NCBI Taxonomy" id="2107698"/>
    <lineage>
        <taxon>Bacteria</taxon>
        <taxon>Bacillati</taxon>
        <taxon>Cyanobacteriota</taxon>
        <taxon>Cyanophyceae</taxon>
        <taxon>Leptolyngbyales</taxon>
        <taxon>Leptolyngbyaceae</taxon>
        <taxon>Stenomitos</taxon>
    </lineage>
</organism>
<dbReference type="OrthoDB" id="9950406at2"/>
<reference evidence="1 2" key="2">
    <citation type="submission" date="2018-03" db="EMBL/GenBank/DDBJ databases">
        <title>The ancient ancestry and fast evolution of plastids.</title>
        <authorList>
            <person name="Moore K.R."/>
            <person name="Magnabosco C."/>
            <person name="Momper L."/>
            <person name="Gold D.A."/>
            <person name="Bosak T."/>
            <person name="Fournier G.P."/>
        </authorList>
    </citation>
    <scope>NUCLEOTIDE SEQUENCE [LARGE SCALE GENOMIC DNA]</scope>
    <source>
        <strain evidence="1 2">ULC18</strain>
    </source>
</reference>
<proteinExistence type="predicted"/>
<dbReference type="Proteomes" id="UP000239576">
    <property type="component" value="Unassembled WGS sequence"/>
</dbReference>
<dbReference type="RefSeq" id="WP_106258186.1">
    <property type="nucleotide sequence ID" value="NZ_CAWNSW010000045.1"/>
</dbReference>
<comment type="caution">
    <text evidence="1">The sequence shown here is derived from an EMBL/GenBank/DDBJ whole genome shotgun (WGS) entry which is preliminary data.</text>
</comment>
<dbReference type="EMBL" id="PVWK01000111">
    <property type="protein sequence ID" value="PSB26213.1"/>
    <property type="molecule type" value="Genomic_DNA"/>
</dbReference>